<sequence length="313" mass="33614">MSENLYPKEIAKMATNPHFTRSPSQAPESHKGCDVMIFLEGAHVETSAPFHAQKVANAFSGKVVLVHIMADPHDGKGPIDPVDWDIKKQKTMKDLAERARPFAGEDGPECEVKLLEGQCIGQVSDFVDHRQGGIAAALRSTDGLGWQSSDTACGVLLSQSAAILMIPARAKGGQDRRYRRILVPLDGSVRAEAALPKAVLLAKAENAELLLCYVVPSVGLTAFGVKDKKSEKSHEMVAIKNEQAGKRHLGSIKKSLAHNGLKVSTCIVHVGDVRRAILSFVSEKAVDFLVMATHGQSGHGDVATGDVARFILD</sequence>
<protein>
    <recommendedName>
        <fullName evidence="2">UspA domain-containing protein</fullName>
    </recommendedName>
</protein>
<dbReference type="Proteomes" id="UP000070371">
    <property type="component" value="Chromosome"/>
</dbReference>
<evidence type="ECO:0000313" key="3">
    <source>
        <dbReference type="EMBL" id="AML51486.1"/>
    </source>
</evidence>
<dbReference type="SUPFAM" id="SSF52402">
    <property type="entry name" value="Adenine nucleotide alpha hydrolases-like"/>
    <property type="match status" value="1"/>
</dbReference>
<dbReference type="CDD" id="cd00293">
    <property type="entry name" value="USP-like"/>
    <property type="match status" value="1"/>
</dbReference>
<evidence type="ECO:0000259" key="2">
    <source>
        <dbReference type="Pfam" id="PF00582"/>
    </source>
</evidence>
<name>A0A126V0V3_9RHOB</name>
<dbReference type="KEGG" id="hat:RC74_09655"/>
<feature type="domain" description="UspA" evidence="2">
    <location>
        <begin position="178"/>
        <end position="311"/>
    </location>
</feature>
<dbReference type="AlphaFoldDB" id="A0A126V0V3"/>
<proteinExistence type="inferred from homology"/>
<comment type="similarity">
    <text evidence="1">Belongs to the universal stress protein A family.</text>
</comment>
<dbReference type="EMBL" id="CP014327">
    <property type="protein sequence ID" value="AML51486.1"/>
    <property type="molecule type" value="Genomic_DNA"/>
</dbReference>
<dbReference type="Pfam" id="PF00582">
    <property type="entry name" value="Usp"/>
    <property type="match status" value="1"/>
</dbReference>
<evidence type="ECO:0000313" key="4">
    <source>
        <dbReference type="Proteomes" id="UP000070371"/>
    </source>
</evidence>
<dbReference type="PANTHER" id="PTHR46268:SF6">
    <property type="entry name" value="UNIVERSAL STRESS PROTEIN UP12"/>
    <property type="match status" value="1"/>
</dbReference>
<gene>
    <name evidence="3" type="ORF">RC74_09655</name>
</gene>
<dbReference type="STRING" id="1579316.RC74_09655"/>
<keyword evidence="4" id="KW-1185">Reference proteome</keyword>
<organism evidence="3 4">
    <name type="scientific">Falsihalocynthiibacter arcticus</name>
    <dbReference type="NCBI Taxonomy" id="1579316"/>
    <lineage>
        <taxon>Bacteria</taxon>
        <taxon>Pseudomonadati</taxon>
        <taxon>Pseudomonadota</taxon>
        <taxon>Alphaproteobacteria</taxon>
        <taxon>Rhodobacterales</taxon>
        <taxon>Roseobacteraceae</taxon>
        <taxon>Falsihalocynthiibacter</taxon>
    </lineage>
</organism>
<dbReference type="OrthoDB" id="5564966at2"/>
<dbReference type="PRINTS" id="PR01438">
    <property type="entry name" value="UNVRSLSTRESS"/>
</dbReference>
<evidence type="ECO:0000256" key="1">
    <source>
        <dbReference type="ARBA" id="ARBA00008791"/>
    </source>
</evidence>
<dbReference type="Gene3D" id="3.40.50.12370">
    <property type="match status" value="1"/>
</dbReference>
<dbReference type="InterPro" id="IPR006015">
    <property type="entry name" value="Universal_stress_UspA"/>
</dbReference>
<reference evidence="3 4" key="1">
    <citation type="submission" date="2016-02" db="EMBL/GenBank/DDBJ databases">
        <title>Complete genome sequence of Halocynthiibacter arcticus PAMC 20958t from arctic marine sediment.</title>
        <authorList>
            <person name="Lee Y.M."/>
            <person name="Baek K."/>
            <person name="Lee H.K."/>
            <person name="Shin S.C."/>
        </authorList>
    </citation>
    <scope>NUCLEOTIDE SEQUENCE [LARGE SCALE GENOMIC DNA]</scope>
    <source>
        <strain evidence="3">PAMC 20958</strain>
    </source>
</reference>
<dbReference type="PANTHER" id="PTHR46268">
    <property type="entry name" value="STRESS RESPONSE PROTEIN NHAX"/>
    <property type="match status" value="1"/>
</dbReference>
<accession>A0A126V0V3</accession>
<dbReference type="InterPro" id="IPR006016">
    <property type="entry name" value="UspA"/>
</dbReference>